<evidence type="ECO:0000256" key="2">
    <source>
        <dbReference type="ARBA" id="ARBA00022692"/>
    </source>
</evidence>
<evidence type="ECO:0000256" key="3">
    <source>
        <dbReference type="ARBA" id="ARBA00022989"/>
    </source>
</evidence>
<sequence length="365" mass="39579">MSLPIEATLMWFRRLGEVLEVLWVVILPKRSVGDGIFMSATIQALTNKSIRSFYSEFPVVLLAIILVAWKLEVPKREGHIEESPWKKLKRIDFVGSAFLSASIIACLLALNFFSNAETWSNLVPIILAVVAILLMIAFCLVEKFWAKEPIFPLELLTKLDTCTSYVILACQMAAQLGVTKRAKSGEAGAYLVPAVVGNTVGGLITGAYINRSGRYKLPIVLSGGLAAIAYTLLIVRWRGHTNIWESLYVFPGGLGTGIAYSAVFIALAASVTEDEMAIAGTGLYTSGGIGSVIGISVSGAVFQWWSKKGLENALNGVENGLEIAQRALSDVGYVNNLEGYIHGLVVDGYLTGFRAAFLREHNLRS</sequence>
<evidence type="ECO:0000256" key="5">
    <source>
        <dbReference type="SAM" id="Phobius"/>
    </source>
</evidence>
<evidence type="ECO:0000256" key="4">
    <source>
        <dbReference type="ARBA" id="ARBA00023136"/>
    </source>
</evidence>
<feature type="transmembrane region" description="Helical" evidence="5">
    <location>
        <begin position="283"/>
        <end position="305"/>
    </location>
</feature>
<feature type="transmembrane region" description="Helical" evidence="5">
    <location>
        <begin position="119"/>
        <end position="141"/>
    </location>
</feature>
<name>A0A559MJG5_9HELO</name>
<dbReference type="SUPFAM" id="SSF103473">
    <property type="entry name" value="MFS general substrate transporter"/>
    <property type="match status" value="1"/>
</dbReference>
<evidence type="ECO:0000313" key="7">
    <source>
        <dbReference type="Proteomes" id="UP000315522"/>
    </source>
</evidence>
<dbReference type="GO" id="GO:0015174">
    <property type="term" value="F:basic amino acid transmembrane transporter activity"/>
    <property type="evidence" value="ECO:0007669"/>
    <property type="project" value="TreeGrafter"/>
</dbReference>
<keyword evidence="7" id="KW-1185">Reference proteome</keyword>
<feature type="transmembrane region" description="Helical" evidence="5">
    <location>
        <begin position="189"/>
        <end position="209"/>
    </location>
</feature>
<proteinExistence type="predicted"/>
<dbReference type="InterPro" id="IPR036259">
    <property type="entry name" value="MFS_trans_sf"/>
</dbReference>
<feature type="transmembrane region" description="Helical" evidence="5">
    <location>
        <begin position="247"/>
        <end position="271"/>
    </location>
</feature>
<accession>A0A559MJG5</accession>
<feature type="transmembrane region" description="Helical" evidence="5">
    <location>
        <begin position="215"/>
        <end position="235"/>
    </location>
</feature>
<evidence type="ECO:0000313" key="6">
    <source>
        <dbReference type="EMBL" id="TVY93089.1"/>
    </source>
</evidence>
<comment type="subcellular location">
    <subcellularLocation>
        <location evidence="1">Membrane</location>
        <topology evidence="1">Multi-pass membrane protein</topology>
    </subcellularLocation>
</comment>
<protein>
    <submittedName>
        <fullName evidence="6">Multidrug resistance protein</fullName>
    </submittedName>
</protein>
<dbReference type="Proteomes" id="UP000315522">
    <property type="component" value="Unassembled WGS sequence"/>
</dbReference>
<dbReference type="PANTHER" id="PTHR23501">
    <property type="entry name" value="MAJOR FACILITATOR SUPERFAMILY"/>
    <property type="match status" value="1"/>
</dbReference>
<keyword evidence="4 5" id="KW-0472">Membrane</keyword>
<feature type="transmembrane region" description="Helical" evidence="5">
    <location>
        <begin position="91"/>
        <end position="113"/>
    </location>
</feature>
<feature type="transmembrane region" description="Helical" evidence="5">
    <location>
        <begin position="53"/>
        <end position="71"/>
    </location>
</feature>
<gene>
    <name evidence="6" type="primary">fnx1_1</name>
    <name evidence="6" type="ORF">LAWI1_G001381</name>
</gene>
<dbReference type="AlphaFoldDB" id="A0A559MJG5"/>
<evidence type="ECO:0000256" key="1">
    <source>
        <dbReference type="ARBA" id="ARBA00004141"/>
    </source>
</evidence>
<keyword evidence="3 5" id="KW-1133">Transmembrane helix</keyword>
<dbReference type="GO" id="GO:0000329">
    <property type="term" value="C:fungal-type vacuole membrane"/>
    <property type="evidence" value="ECO:0007669"/>
    <property type="project" value="TreeGrafter"/>
</dbReference>
<dbReference type="PANTHER" id="PTHR23501:SF33">
    <property type="entry name" value="MAJOR FACILITATOR SUPERFAMILY (MFS) PROFILE DOMAIN-CONTAINING PROTEIN"/>
    <property type="match status" value="1"/>
</dbReference>
<dbReference type="EMBL" id="QGML01000187">
    <property type="protein sequence ID" value="TVY93089.1"/>
    <property type="molecule type" value="Genomic_DNA"/>
</dbReference>
<keyword evidence="2 5" id="KW-0812">Transmembrane</keyword>
<comment type="caution">
    <text evidence="6">The sequence shown here is derived from an EMBL/GenBank/DDBJ whole genome shotgun (WGS) entry which is preliminary data.</text>
</comment>
<dbReference type="Gene3D" id="1.20.1250.20">
    <property type="entry name" value="MFS general substrate transporter like domains"/>
    <property type="match status" value="1"/>
</dbReference>
<organism evidence="6 7">
    <name type="scientific">Lachnellula willkommii</name>
    <dbReference type="NCBI Taxonomy" id="215461"/>
    <lineage>
        <taxon>Eukaryota</taxon>
        <taxon>Fungi</taxon>
        <taxon>Dikarya</taxon>
        <taxon>Ascomycota</taxon>
        <taxon>Pezizomycotina</taxon>
        <taxon>Leotiomycetes</taxon>
        <taxon>Helotiales</taxon>
        <taxon>Lachnaceae</taxon>
        <taxon>Lachnellula</taxon>
    </lineage>
</organism>
<reference evidence="6 7" key="1">
    <citation type="submission" date="2018-05" db="EMBL/GenBank/DDBJ databases">
        <title>Genome sequencing and assembly of the regulated plant pathogen Lachnellula willkommii and related sister species for the development of diagnostic species identification markers.</title>
        <authorList>
            <person name="Giroux E."/>
            <person name="Bilodeau G."/>
        </authorList>
    </citation>
    <scope>NUCLEOTIDE SEQUENCE [LARGE SCALE GENOMIC DNA]</scope>
    <source>
        <strain evidence="6 7">CBS 172.35</strain>
    </source>
</reference>